<dbReference type="Proteomes" id="UP001589792">
    <property type="component" value="Unassembled WGS sequence"/>
</dbReference>
<accession>A0ABV6EJ16</accession>
<organism evidence="2 3">
    <name type="scientific">Serratia aquatilis</name>
    <dbReference type="NCBI Taxonomy" id="1737515"/>
    <lineage>
        <taxon>Bacteria</taxon>
        <taxon>Pseudomonadati</taxon>
        <taxon>Pseudomonadota</taxon>
        <taxon>Gammaproteobacteria</taxon>
        <taxon>Enterobacterales</taxon>
        <taxon>Yersiniaceae</taxon>
        <taxon>Serratia</taxon>
    </lineage>
</organism>
<dbReference type="Gene3D" id="2.60.40.1090">
    <property type="entry name" value="Fimbrial-type adhesion domain"/>
    <property type="match status" value="1"/>
</dbReference>
<evidence type="ECO:0000313" key="2">
    <source>
        <dbReference type="EMBL" id="MFC0228833.1"/>
    </source>
</evidence>
<keyword evidence="3" id="KW-1185">Reference proteome</keyword>
<evidence type="ECO:0000313" key="3">
    <source>
        <dbReference type="Proteomes" id="UP001589792"/>
    </source>
</evidence>
<dbReference type="SUPFAM" id="SSF49401">
    <property type="entry name" value="Bacterial adhesins"/>
    <property type="match status" value="1"/>
</dbReference>
<dbReference type="PANTHER" id="PTHR33420:SF26">
    <property type="entry name" value="FIMBRIAL SUBUNIT"/>
    <property type="match status" value="1"/>
</dbReference>
<dbReference type="InterPro" id="IPR036937">
    <property type="entry name" value="Adhesion_dom_fimbrial_sf"/>
</dbReference>
<protein>
    <submittedName>
        <fullName evidence="2">Fimbrial protein</fullName>
    </submittedName>
</protein>
<name>A0ABV6EJ16_9GAMM</name>
<gene>
    <name evidence="2" type="ORF">ACFFJ3_20435</name>
</gene>
<dbReference type="Pfam" id="PF00419">
    <property type="entry name" value="Fimbrial"/>
    <property type="match status" value="1"/>
</dbReference>
<comment type="caution">
    <text evidence="2">The sequence shown here is derived from an EMBL/GenBank/DDBJ whole genome shotgun (WGS) entry which is preliminary data.</text>
</comment>
<dbReference type="InterPro" id="IPR008966">
    <property type="entry name" value="Adhesion_dom_sf"/>
</dbReference>
<proteinExistence type="predicted"/>
<feature type="domain" description="Fimbrial-type adhesion" evidence="1">
    <location>
        <begin position="2"/>
        <end position="145"/>
    </location>
</feature>
<dbReference type="PANTHER" id="PTHR33420">
    <property type="entry name" value="FIMBRIAL SUBUNIT ELFA-RELATED"/>
    <property type="match status" value="1"/>
</dbReference>
<reference evidence="2 3" key="1">
    <citation type="submission" date="2024-09" db="EMBL/GenBank/DDBJ databases">
        <authorList>
            <person name="Sun Q."/>
            <person name="Mori K."/>
        </authorList>
    </citation>
    <scope>NUCLEOTIDE SEQUENCE [LARGE SCALE GENOMIC DNA]</scope>
    <source>
        <strain evidence="2 3">CCM 8626</strain>
    </source>
</reference>
<dbReference type="EMBL" id="JBHLXG010000026">
    <property type="protein sequence ID" value="MFC0228833.1"/>
    <property type="molecule type" value="Genomic_DNA"/>
</dbReference>
<sequence length="146" mass="15836">MAFSGELIDPACSLGKDRISVNLGRVYEQYLYKNQRTPGTLFELSLNNCNITQINKVKIKFDGTRNSALTEYLVVTGSTVRGVAIGLETPAGQALPLGSSAEYSLQPGDNVIKLNAYIRGEPNALINKAIRPGAFSALATFTLEYF</sequence>
<dbReference type="InterPro" id="IPR050263">
    <property type="entry name" value="Bact_Fimbrial_Adh_Pro"/>
</dbReference>
<evidence type="ECO:0000259" key="1">
    <source>
        <dbReference type="Pfam" id="PF00419"/>
    </source>
</evidence>
<dbReference type="InterPro" id="IPR000259">
    <property type="entry name" value="Adhesion_dom_fimbrial"/>
</dbReference>